<feature type="compositionally biased region" description="Basic residues" evidence="1">
    <location>
        <begin position="11"/>
        <end position="20"/>
    </location>
</feature>
<dbReference type="EMBL" id="BAAASG010000016">
    <property type="protein sequence ID" value="GAA2510051.1"/>
    <property type="molecule type" value="Genomic_DNA"/>
</dbReference>
<feature type="region of interest" description="Disordered" evidence="1">
    <location>
        <begin position="46"/>
        <end position="174"/>
    </location>
</feature>
<gene>
    <name evidence="2" type="ORF">GCM10010276_65440</name>
</gene>
<protein>
    <submittedName>
        <fullName evidence="2">Uncharacterized protein</fullName>
    </submittedName>
</protein>
<keyword evidence="3" id="KW-1185">Reference proteome</keyword>
<evidence type="ECO:0000313" key="2">
    <source>
        <dbReference type="EMBL" id="GAA2510051.1"/>
    </source>
</evidence>
<sequence>MMTVTAETSMRRGRHRRPRPRKLLFAVSGLALAAGALSLVRMAPDSGSAGLGTTEADPGQDPAAGTDQASTAVAAVAAAPRVSPSATYAMGGATTTPTAPSTLVPMQTAPPSPSLAPTPGSTTIPVTPNTPAATATQQPPATEAPAPRSSPTPGRTTSPPTPQPSETEPGLCVPAIGLCVDSLARR</sequence>
<name>A0ABP6A3U6_STRLO</name>
<organism evidence="2 3">
    <name type="scientific">Streptomyces longisporus</name>
    <dbReference type="NCBI Taxonomy" id="1948"/>
    <lineage>
        <taxon>Bacteria</taxon>
        <taxon>Bacillati</taxon>
        <taxon>Actinomycetota</taxon>
        <taxon>Actinomycetes</taxon>
        <taxon>Kitasatosporales</taxon>
        <taxon>Streptomycetaceae</taxon>
        <taxon>Streptomyces</taxon>
    </lineage>
</organism>
<reference evidence="3" key="1">
    <citation type="journal article" date="2019" name="Int. J. Syst. Evol. Microbiol.">
        <title>The Global Catalogue of Microorganisms (GCM) 10K type strain sequencing project: providing services to taxonomists for standard genome sequencing and annotation.</title>
        <authorList>
            <consortium name="The Broad Institute Genomics Platform"/>
            <consortium name="The Broad Institute Genome Sequencing Center for Infectious Disease"/>
            <person name="Wu L."/>
            <person name="Ma J."/>
        </authorList>
    </citation>
    <scope>NUCLEOTIDE SEQUENCE [LARGE SCALE GENOMIC DNA]</scope>
    <source>
        <strain evidence="3">JCM 4395</strain>
    </source>
</reference>
<feature type="compositionally biased region" description="Low complexity" evidence="1">
    <location>
        <begin position="69"/>
        <end position="102"/>
    </location>
</feature>
<dbReference type="Proteomes" id="UP001501777">
    <property type="component" value="Unassembled WGS sequence"/>
</dbReference>
<evidence type="ECO:0000256" key="1">
    <source>
        <dbReference type="SAM" id="MobiDB-lite"/>
    </source>
</evidence>
<feature type="region of interest" description="Disordered" evidence="1">
    <location>
        <begin position="1"/>
        <end position="20"/>
    </location>
</feature>
<evidence type="ECO:0000313" key="3">
    <source>
        <dbReference type="Proteomes" id="UP001501777"/>
    </source>
</evidence>
<comment type="caution">
    <text evidence="2">The sequence shown here is derived from an EMBL/GenBank/DDBJ whole genome shotgun (WGS) entry which is preliminary data.</text>
</comment>
<proteinExistence type="predicted"/>
<feature type="compositionally biased region" description="Low complexity" evidence="1">
    <location>
        <begin position="117"/>
        <end position="170"/>
    </location>
</feature>
<accession>A0ABP6A3U6</accession>